<evidence type="ECO:0000313" key="1">
    <source>
        <dbReference type="EMBL" id="KAF0900575.1"/>
    </source>
</evidence>
<protein>
    <submittedName>
        <fullName evidence="1">Uncharacterized protein</fullName>
    </submittedName>
</protein>
<feature type="non-terminal residue" evidence="1">
    <location>
        <position position="1"/>
    </location>
</feature>
<dbReference type="EMBL" id="SPHZ02000009">
    <property type="protein sequence ID" value="KAF0900575.1"/>
    <property type="molecule type" value="Genomic_DNA"/>
</dbReference>
<comment type="caution">
    <text evidence="1">The sequence shown here is derived from an EMBL/GenBank/DDBJ whole genome shotgun (WGS) entry which is preliminary data.</text>
</comment>
<reference evidence="1 2" key="1">
    <citation type="submission" date="2019-11" db="EMBL/GenBank/DDBJ databases">
        <title>Whole genome sequence of Oryza granulata.</title>
        <authorList>
            <person name="Li W."/>
        </authorList>
    </citation>
    <scope>NUCLEOTIDE SEQUENCE [LARGE SCALE GENOMIC DNA]</scope>
    <source>
        <strain evidence="2">cv. Menghai</strain>
        <tissue evidence="1">Leaf</tissue>
    </source>
</reference>
<sequence length="148" mass="15993">GHIRELEDKGKVDKDDVVLDMLVLPPGAHLHNHHLVTDGKVFLQGKASCMVAVALCPKPGWKLSFCSRPKELHRPLRHLIALPFLLAPPPPAPCLSACRPAPPASSLSLVRLAFSWRRRTSALTATLMLPCSPVSAASTPLATHSRPL</sequence>
<name>A0A6G1CIV5_9ORYZ</name>
<keyword evidence="2" id="KW-1185">Reference proteome</keyword>
<dbReference type="Gene3D" id="3.30.70.1170">
    <property type="entry name" value="Sun protein, domain 3"/>
    <property type="match status" value="1"/>
</dbReference>
<proteinExistence type="predicted"/>
<accession>A0A6G1CIV5</accession>
<dbReference type="Proteomes" id="UP000479710">
    <property type="component" value="Unassembled WGS sequence"/>
</dbReference>
<evidence type="ECO:0000313" key="2">
    <source>
        <dbReference type="Proteomes" id="UP000479710"/>
    </source>
</evidence>
<organism evidence="1 2">
    <name type="scientific">Oryza meyeriana var. granulata</name>
    <dbReference type="NCBI Taxonomy" id="110450"/>
    <lineage>
        <taxon>Eukaryota</taxon>
        <taxon>Viridiplantae</taxon>
        <taxon>Streptophyta</taxon>
        <taxon>Embryophyta</taxon>
        <taxon>Tracheophyta</taxon>
        <taxon>Spermatophyta</taxon>
        <taxon>Magnoliopsida</taxon>
        <taxon>Liliopsida</taxon>
        <taxon>Poales</taxon>
        <taxon>Poaceae</taxon>
        <taxon>BOP clade</taxon>
        <taxon>Oryzoideae</taxon>
        <taxon>Oryzeae</taxon>
        <taxon>Oryzinae</taxon>
        <taxon>Oryza</taxon>
        <taxon>Oryza meyeriana</taxon>
    </lineage>
</organism>
<dbReference type="AlphaFoldDB" id="A0A6G1CIV5"/>
<gene>
    <name evidence="1" type="ORF">E2562_033042</name>
</gene>
<dbReference type="OrthoDB" id="435282at2759"/>